<dbReference type="InterPro" id="IPR007215">
    <property type="entry name" value="Sulphur_relay_TusB/DsrH"/>
</dbReference>
<dbReference type="InterPro" id="IPR027396">
    <property type="entry name" value="DsrEFH-like"/>
</dbReference>
<organism evidence="1 2">
    <name type="scientific">Rheinheimera muenzenbergensis</name>
    <dbReference type="NCBI Taxonomy" id="1193628"/>
    <lineage>
        <taxon>Bacteria</taxon>
        <taxon>Pseudomonadati</taxon>
        <taxon>Pseudomonadota</taxon>
        <taxon>Gammaproteobacteria</taxon>
        <taxon>Chromatiales</taxon>
        <taxon>Chromatiaceae</taxon>
        <taxon>Rheinheimera</taxon>
    </lineage>
</organism>
<sequence length="89" mass="10280">MKLITLIHPKLSMDEFALICQPDDGILLRQDAVWLSIRQDLCWPVQHVYALQSDVLLRKLKVPQSVTVIDDEAWVTLTINADQVLLWQN</sequence>
<proteinExistence type="predicted"/>
<comment type="caution">
    <text evidence="1">The sequence shown here is derived from an EMBL/GenBank/DDBJ whole genome shotgun (WGS) entry which is preliminary data.</text>
</comment>
<evidence type="ECO:0000313" key="2">
    <source>
        <dbReference type="Proteomes" id="UP001375382"/>
    </source>
</evidence>
<reference evidence="1 2" key="1">
    <citation type="journal article" date="2023" name="Ecotoxicol. Environ. Saf.">
        <title>Mercury remediation potential of mercury-resistant strain Rheinheimera metallidurans sp. nov. isolated from a municipal waste dumping site.</title>
        <authorList>
            <person name="Yadav V."/>
            <person name="Manjhi A."/>
            <person name="Vadakedath N."/>
        </authorList>
    </citation>
    <scope>NUCLEOTIDE SEQUENCE [LARGE SCALE GENOMIC DNA]</scope>
    <source>
        <strain evidence="1 2">E-49</strain>
    </source>
</reference>
<protein>
    <submittedName>
        <fullName evidence="1">DsrH/TusB family sulfur relay protein</fullName>
    </submittedName>
</protein>
<dbReference type="EMBL" id="JALAAR010000025">
    <property type="protein sequence ID" value="MEH8019362.1"/>
    <property type="molecule type" value="Genomic_DNA"/>
</dbReference>
<gene>
    <name evidence="1" type="ORF">MN202_19180</name>
</gene>
<evidence type="ECO:0000313" key="1">
    <source>
        <dbReference type="EMBL" id="MEH8019362.1"/>
    </source>
</evidence>
<dbReference type="Pfam" id="PF04077">
    <property type="entry name" value="DsrH"/>
    <property type="match status" value="1"/>
</dbReference>
<accession>A0ABU8CBS9</accession>
<keyword evidence="2" id="KW-1185">Reference proteome</keyword>
<dbReference type="Proteomes" id="UP001375382">
    <property type="component" value="Unassembled WGS sequence"/>
</dbReference>
<dbReference type="Gene3D" id="3.40.1260.10">
    <property type="entry name" value="DsrEFH-like"/>
    <property type="match status" value="1"/>
</dbReference>
<name>A0ABU8CBS9_9GAMM</name>
<dbReference type="SUPFAM" id="SSF75169">
    <property type="entry name" value="DsrEFH-like"/>
    <property type="match status" value="1"/>
</dbReference>
<dbReference type="RefSeq" id="WP_335737758.1">
    <property type="nucleotide sequence ID" value="NZ_JALAAR010000025.1"/>
</dbReference>